<proteinExistence type="inferred from homology"/>
<dbReference type="InterPro" id="IPR027417">
    <property type="entry name" value="P-loop_NTPase"/>
</dbReference>
<keyword evidence="1" id="KW-0175">Coiled coil</keyword>
<dbReference type="InterPro" id="IPR036961">
    <property type="entry name" value="Kinesin_motor_dom_sf"/>
</dbReference>
<comment type="similarity">
    <text evidence="3">Belongs to the TRAFAC class myosin-kinesin ATPase superfamily. Kinesin family.</text>
</comment>
<accession>A0ABD3HR52</accession>
<dbReference type="InterPro" id="IPR027640">
    <property type="entry name" value="Kinesin-like_fam"/>
</dbReference>
<dbReference type="Pfam" id="PF00225">
    <property type="entry name" value="Kinesin"/>
    <property type="match status" value="1"/>
</dbReference>
<evidence type="ECO:0000259" key="4">
    <source>
        <dbReference type="PROSITE" id="PS50067"/>
    </source>
</evidence>
<name>A0ABD3HR52_9MARC</name>
<protein>
    <recommendedName>
        <fullName evidence="4">Kinesin motor domain-containing protein</fullName>
    </recommendedName>
</protein>
<dbReference type="Proteomes" id="UP001633002">
    <property type="component" value="Unassembled WGS sequence"/>
</dbReference>
<dbReference type="EMBL" id="JBJQOH010000003">
    <property type="protein sequence ID" value="KAL3692994.1"/>
    <property type="molecule type" value="Genomic_DNA"/>
</dbReference>
<reference evidence="5 6" key="1">
    <citation type="submission" date="2024-09" db="EMBL/GenBank/DDBJ databases">
        <title>Chromosome-scale assembly of Riccia sorocarpa.</title>
        <authorList>
            <person name="Paukszto L."/>
        </authorList>
    </citation>
    <scope>NUCLEOTIDE SEQUENCE [LARGE SCALE GENOMIC DNA]</scope>
    <source>
        <strain evidence="5">LP-2024</strain>
        <tissue evidence="5">Aerial parts of the thallus</tissue>
    </source>
</reference>
<dbReference type="SMART" id="SM00129">
    <property type="entry name" value="KISc"/>
    <property type="match status" value="1"/>
</dbReference>
<dbReference type="SUPFAM" id="SSF52540">
    <property type="entry name" value="P-loop containing nucleoside triphosphate hydrolases"/>
    <property type="match status" value="1"/>
</dbReference>
<evidence type="ECO:0000256" key="3">
    <source>
        <dbReference type="PROSITE-ProRule" id="PRU00283"/>
    </source>
</evidence>
<evidence type="ECO:0000313" key="6">
    <source>
        <dbReference type="Proteomes" id="UP001633002"/>
    </source>
</evidence>
<evidence type="ECO:0000256" key="2">
    <source>
        <dbReference type="ARBA" id="ARBA00023175"/>
    </source>
</evidence>
<dbReference type="InterPro" id="IPR001752">
    <property type="entry name" value="Kinesin_motor_dom"/>
</dbReference>
<evidence type="ECO:0000256" key="1">
    <source>
        <dbReference type="ARBA" id="ARBA00023054"/>
    </source>
</evidence>
<organism evidence="5 6">
    <name type="scientific">Riccia sorocarpa</name>
    <dbReference type="NCBI Taxonomy" id="122646"/>
    <lineage>
        <taxon>Eukaryota</taxon>
        <taxon>Viridiplantae</taxon>
        <taxon>Streptophyta</taxon>
        <taxon>Embryophyta</taxon>
        <taxon>Marchantiophyta</taxon>
        <taxon>Marchantiopsida</taxon>
        <taxon>Marchantiidae</taxon>
        <taxon>Marchantiales</taxon>
        <taxon>Ricciaceae</taxon>
        <taxon>Riccia</taxon>
    </lineage>
</organism>
<comment type="caution">
    <text evidence="5">The sequence shown here is derived from an EMBL/GenBank/DDBJ whole genome shotgun (WGS) entry which is preliminary data.</text>
</comment>
<keyword evidence="6" id="KW-1185">Reference proteome</keyword>
<dbReference type="PANTHER" id="PTHR47968:SF75">
    <property type="entry name" value="CENTROMERE-ASSOCIATED PROTEIN E"/>
    <property type="match status" value="1"/>
</dbReference>
<gene>
    <name evidence="5" type="ORF">R1sor_006645</name>
</gene>
<dbReference type="AlphaFoldDB" id="A0ABD3HR52"/>
<evidence type="ECO:0000313" key="5">
    <source>
        <dbReference type="EMBL" id="KAL3692994.1"/>
    </source>
</evidence>
<dbReference type="Gene3D" id="3.40.850.10">
    <property type="entry name" value="Kinesin motor domain"/>
    <property type="match status" value="1"/>
</dbReference>
<dbReference type="PROSITE" id="PS50067">
    <property type="entry name" value="KINESIN_MOTOR_2"/>
    <property type="match status" value="1"/>
</dbReference>
<feature type="domain" description="Kinesin motor" evidence="4">
    <location>
        <begin position="1"/>
        <end position="126"/>
    </location>
</feature>
<sequence length="126" mass="13988">MALNQVHNTKNPDIPPKLFTFDRTYGSSSTQREVYDDVAHSIVHSVMCGYNGTILAYGQTASSKTFTMDGLVNPQNSQNPHRLELKESGDTGVYVKNLTSVTVQSVPDINRLLLVHHFYTTPYTPG</sequence>
<dbReference type="PANTHER" id="PTHR47968">
    <property type="entry name" value="CENTROMERE PROTEIN E"/>
    <property type="match status" value="1"/>
</dbReference>
<keyword evidence="2" id="KW-0505">Motor protein</keyword>
<comment type="caution">
    <text evidence="3">Lacks conserved residue(s) required for the propagation of feature annotation.</text>
</comment>